<dbReference type="InterPro" id="IPR051121">
    <property type="entry name" value="FAH"/>
</dbReference>
<dbReference type="GO" id="GO:0046872">
    <property type="term" value="F:metal ion binding"/>
    <property type="evidence" value="ECO:0007669"/>
    <property type="project" value="UniProtKB-KW"/>
</dbReference>
<dbReference type="RefSeq" id="XP_014147396.1">
    <property type="nucleotide sequence ID" value="XM_014291921.1"/>
</dbReference>
<dbReference type="GO" id="GO:0003824">
    <property type="term" value="F:catalytic activity"/>
    <property type="evidence" value="ECO:0007669"/>
    <property type="project" value="InterPro"/>
</dbReference>
<evidence type="ECO:0000259" key="3">
    <source>
        <dbReference type="Pfam" id="PF01557"/>
    </source>
</evidence>
<evidence type="ECO:0000313" key="4">
    <source>
        <dbReference type="EMBL" id="KNC73494.1"/>
    </source>
</evidence>
<gene>
    <name evidence="4" type="ORF">SARC_13947</name>
</gene>
<sequence>GGGQWYRAKSFATFGPIGPYITAAALAGNPNNLKISTELNGIKVQDSNTNQMIQSVEKIIAYASKDTWLMEGTIILTGTPAGVGMSRKPPVFLRNGDVVSVTIEKL</sequence>
<dbReference type="InterPro" id="IPR011234">
    <property type="entry name" value="Fumarylacetoacetase-like_C"/>
</dbReference>
<accession>A0A0L0F9U8</accession>
<dbReference type="PANTHER" id="PTHR42796:SF4">
    <property type="entry name" value="FUMARYLACETOACETATE HYDROLASE DOMAIN-CONTAINING PROTEIN 2A"/>
    <property type="match status" value="1"/>
</dbReference>
<dbReference type="GO" id="GO:0044281">
    <property type="term" value="P:small molecule metabolic process"/>
    <property type="evidence" value="ECO:0007669"/>
    <property type="project" value="UniProtKB-ARBA"/>
</dbReference>
<dbReference type="STRING" id="667725.A0A0L0F9U8"/>
<keyword evidence="5" id="KW-1185">Reference proteome</keyword>
<evidence type="ECO:0000256" key="1">
    <source>
        <dbReference type="ARBA" id="ARBA00010211"/>
    </source>
</evidence>
<feature type="non-terminal residue" evidence="4">
    <location>
        <position position="1"/>
    </location>
</feature>
<dbReference type="AlphaFoldDB" id="A0A0L0F9U8"/>
<protein>
    <recommendedName>
        <fullName evidence="3">Fumarylacetoacetase-like C-terminal domain-containing protein</fullName>
    </recommendedName>
</protein>
<dbReference type="GeneID" id="25914451"/>
<dbReference type="EMBL" id="KQ245546">
    <property type="protein sequence ID" value="KNC73494.1"/>
    <property type="molecule type" value="Genomic_DNA"/>
</dbReference>
<evidence type="ECO:0000313" key="5">
    <source>
        <dbReference type="Proteomes" id="UP000054560"/>
    </source>
</evidence>
<proteinExistence type="inferred from homology"/>
<organism evidence="4 5">
    <name type="scientific">Sphaeroforma arctica JP610</name>
    <dbReference type="NCBI Taxonomy" id="667725"/>
    <lineage>
        <taxon>Eukaryota</taxon>
        <taxon>Ichthyosporea</taxon>
        <taxon>Ichthyophonida</taxon>
        <taxon>Sphaeroforma</taxon>
    </lineage>
</organism>
<dbReference type="SUPFAM" id="SSF56529">
    <property type="entry name" value="FAH"/>
    <property type="match status" value="1"/>
</dbReference>
<dbReference type="InterPro" id="IPR036663">
    <property type="entry name" value="Fumarylacetoacetase_C_sf"/>
</dbReference>
<dbReference type="PANTHER" id="PTHR42796">
    <property type="entry name" value="FUMARYLACETOACETATE HYDROLASE DOMAIN-CONTAINING PROTEIN 2A-RELATED"/>
    <property type="match status" value="1"/>
</dbReference>
<dbReference type="OrthoDB" id="411064at2759"/>
<feature type="domain" description="Fumarylacetoacetase-like C-terminal" evidence="3">
    <location>
        <begin position="4"/>
        <end position="106"/>
    </location>
</feature>
<evidence type="ECO:0000256" key="2">
    <source>
        <dbReference type="ARBA" id="ARBA00022723"/>
    </source>
</evidence>
<name>A0A0L0F9U8_9EUKA</name>
<reference evidence="4 5" key="1">
    <citation type="submission" date="2011-02" db="EMBL/GenBank/DDBJ databases">
        <title>The Genome Sequence of Sphaeroforma arctica JP610.</title>
        <authorList>
            <consortium name="The Broad Institute Genome Sequencing Platform"/>
            <person name="Russ C."/>
            <person name="Cuomo C."/>
            <person name="Young S.K."/>
            <person name="Zeng Q."/>
            <person name="Gargeya S."/>
            <person name="Alvarado L."/>
            <person name="Berlin A."/>
            <person name="Chapman S.B."/>
            <person name="Chen Z."/>
            <person name="Freedman E."/>
            <person name="Gellesch M."/>
            <person name="Goldberg J."/>
            <person name="Griggs A."/>
            <person name="Gujja S."/>
            <person name="Heilman E."/>
            <person name="Heiman D."/>
            <person name="Howarth C."/>
            <person name="Mehta T."/>
            <person name="Neiman D."/>
            <person name="Pearson M."/>
            <person name="Roberts A."/>
            <person name="Saif S."/>
            <person name="Shea T."/>
            <person name="Shenoy N."/>
            <person name="Sisk P."/>
            <person name="Stolte C."/>
            <person name="Sykes S."/>
            <person name="White J."/>
            <person name="Yandava C."/>
            <person name="Burger G."/>
            <person name="Gray M.W."/>
            <person name="Holland P.W.H."/>
            <person name="King N."/>
            <person name="Lang F.B.F."/>
            <person name="Roger A.J."/>
            <person name="Ruiz-Trillo I."/>
            <person name="Haas B."/>
            <person name="Nusbaum C."/>
            <person name="Birren B."/>
        </authorList>
    </citation>
    <scope>NUCLEOTIDE SEQUENCE [LARGE SCALE GENOMIC DNA]</scope>
    <source>
        <strain evidence="4 5">JP610</strain>
    </source>
</reference>
<dbReference type="Gene3D" id="3.90.850.10">
    <property type="entry name" value="Fumarylacetoacetase-like, C-terminal domain"/>
    <property type="match status" value="1"/>
</dbReference>
<keyword evidence="2" id="KW-0479">Metal-binding</keyword>
<dbReference type="Proteomes" id="UP000054560">
    <property type="component" value="Unassembled WGS sequence"/>
</dbReference>
<dbReference type="eggNOG" id="KOG1535">
    <property type="taxonomic scope" value="Eukaryota"/>
</dbReference>
<feature type="non-terminal residue" evidence="4">
    <location>
        <position position="106"/>
    </location>
</feature>
<comment type="similarity">
    <text evidence="1">Belongs to the FAH family.</text>
</comment>
<dbReference type="Pfam" id="PF01557">
    <property type="entry name" value="FAA_hydrolase"/>
    <property type="match status" value="1"/>
</dbReference>